<evidence type="ECO:0008006" key="3">
    <source>
        <dbReference type="Google" id="ProtNLM"/>
    </source>
</evidence>
<protein>
    <recommendedName>
        <fullName evidence="3">Immunity protein 43 domain-containing protein</fullName>
    </recommendedName>
</protein>
<evidence type="ECO:0000313" key="2">
    <source>
        <dbReference type="Proteomes" id="UP000012164"/>
    </source>
</evidence>
<reference evidence="1 2" key="1">
    <citation type="submission" date="2013-01" db="EMBL/GenBank/DDBJ databases">
        <authorList>
            <person name="Harkins D.M."/>
            <person name="Durkin A.S."/>
            <person name="Brinkac L.M."/>
            <person name="Haft D.H."/>
            <person name="Selengut J.D."/>
            <person name="Sanka R."/>
            <person name="DePew J."/>
            <person name="Purushe J."/>
            <person name="Peacock S.J."/>
            <person name="Thaipadungpanit J."/>
            <person name="Wuthiekanun V.W."/>
            <person name="Day N.P."/>
            <person name="Vinetz J.M."/>
            <person name="Sutton G.G."/>
            <person name="Nierman W.C."/>
            <person name="Fouts D.E."/>
        </authorList>
    </citation>
    <scope>NUCLEOTIDE SEQUENCE [LARGE SCALE GENOMIC DNA]</scope>
    <source>
        <strain evidence="1 2">FPW1039</strain>
    </source>
</reference>
<name>A0A0F6I7B0_LEPIR</name>
<dbReference type="EMBL" id="AKWR02000263">
    <property type="protein sequence ID" value="EMJ33935.1"/>
    <property type="molecule type" value="Genomic_DNA"/>
</dbReference>
<accession>A0A0F6I7B0</accession>
<evidence type="ECO:0000313" key="1">
    <source>
        <dbReference type="EMBL" id="EMJ33935.1"/>
    </source>
</evidence>
<comment type="caution">
    <text evidence="1">The sequence shown here is derived from an EMBL/GenBank/DDBJ whole genome shotgun (WGS) entry which is preliminary data.</text>
</comment>
<proteinExistence type="predicted"/>
<dbReference type="AlphaFoldDB" id="A0A0F6I7B0"/>
<sequence length="220" mass="26278">MYSEKLYRFTEPFNDLYAKASRINYEYPEPQDSKRIKPLVFIWEPGSDLIGDFTWPGFDDNIIITERVCDFFYSEKILGFEPTPVEILENNLKRKRIKYVNMPYRGSRLFDLWVTTWVHFSIQYSTVDRIQDEDGFYYKVNGIEKNESLWDSQTMELKKVKISRIPRKGIFVHKNDLHGSNIFGILEFPEWIFCTEKMKRLIELNSFTNVSFLEMGNLLD</sequence>
<organism evidence="1 2">
    <name type="scientific">Leptospira interrogans str. FPW1039</name>
    <dbReference type="NCBI Taxonomy" id="1193040"/>
    <lineage>
        <taxon>Bacteria</taxon>
        <taxon>Pseudomonadati</taxon>
        <taxon>Spirochaetota</taxon>
        <taxon>Spirochaetia</taxon>
        <taxon>Leptospirales</taxon>
        <taxon>Leptospiraceae</taxon>
        <taxon>Leptospira</taxon>
    </lineage>
</organism>
<dbReference type="Proteomes" id="UP000012164">
    <property type="component" value="Unassembled WGS sequence"/>
</dbReference>
<gene>
    <name evidence="1" type="ORF">LEP1GSC079_3612</name>
</gene>